<feature type="transmembrane region" description="Helical" evidence="1">
    <location>
        <begin position="103"/>
        <end position="122"/>
    </location>
</feature>
<evidence type="ECO:0000256" key="1">
    <source>
        <dbReference type="SAM" id="Phobius"/>
    </source>
</evidence>
<feature type="transmembrane region" description="Helical" evidence="1">
    <location>
        <begin position="20"/>
        <end position="37"/>
    </location>
</feature>
<evidence type="ECO:0000313" key="3">
    <source>
        <dbReference type="Proteomes" id="UP001612741"/>
    </source>
</evidence>
<proteinExistence type="predicted"/>
<keyword evidence="3" id="KW-1185">Reference proteome</keyword>
<protein>
    <submittedName>
        <fullName evidence="2">Tol-pal system YbgF family protein</fullName>
    </submittedName>
</protein>
<dbReference type="RefSeq" id="WP_397085693.1">
    <property type="nucleotide sequence ID" value="NZ_JBITGY010000007.1"/>
</dbReference>
<name>A0ABW7YZX7_9ACTN</name>
<dbReference type="EMBL" id="JBITGY010000007">
    <property type="protein sequence ID" value="MFI6501281.1"/>
    <property type="molecule type" value="Genomic_DNA"/>
</dbReference>
<keyword evidence="1" id="KW-0472">Membrane</keyword>
<evidence type="ECO:0000313" key="2">
    <source>
        <dbReference type="EMBL" id="MFI6501281.1"/>
    </source>
</evidence>
<feature type="transmembrane region" description="Helical" evidence="1">
    <location>
        <begin position="71"/>
        <end position="91"/>
    </location>
</feature>
<keyword evidence="1" id="KW-0812">Transmembrane</keyword>
<accession>A0ABW7YZX7</accession>
<keyword evidence="1" id="KW-1133">Transmembrane helix</keyword>
<comment type="caution">
    <text evidence="2">The sequence shown here is derived from an EMBL/GenBank/DDBJ whole genome shotgun (WGS) entry which is preliminary data.</text>
</comment>
<feature type="transmembrane region" description="Helical" evidence="1">
    <location>
        <begin position="44"/>
        <end position="65"/>
    </location>
</feature>
<reference evidence="2 3" key="1">
    <citation type="submission" date="2024-10" db="EMBL/GenBank/DDBJ databases">
        <title>The Natural Products Discovery Center: Release of the First 8490 Sequenced Strains for Exploring Actinobacteria Biosynthetic Diversity.</title>
        <authorList>
            <person name="Kalkreuter E."/>
            <person name="Kautsar S.A."/>
            <person name="Yang D."/>
            <person name="Bader C.D."/>
            <person name="Teijaro C.N."/>
            <person name="Fluegel L."/>
            <person name="Davis C.M."/>
            <person name="Simpson J.R."/>
            <person name="Lauterbach L."/>
            <person name="Steele A.D."/>
            <person name="Gui C."/>
            <person name="Meng S."/>
            <person name="Li G."/>
            <person name="Viehrig K."/>
            <person name="Ye F."/>
            <person name="Su P."/>
            <person name="Kiefer A.F."/>
            <person name="Nichols A."/>
            <person name="Cepeda A.J."/>
            <person name="Yan W."/>
            <person name="Fan B."/>
            <person name="Jiang Y."/>
            <person name="Adhikari A."/>
            <person name="Zheng C.-J."/>
            <person name="Schuster L."/>
            <person name="Cowan T.M."/>
            <person name="Smanski M.J."/>
            <person name="Chevrette M.G."/>
            <person name="De Carvalho L.P.S."/>
            <person name="Shen B."/>
        </authorList>
    </citation>
    <scope>NUCLEOTIDE SEQUENCE [LARGE SCALE GENOMIC DNA]</scope>
    <source>
        <strain evidence="2 3">NPDC050545</strain>
    </source>
</reference>
<gene>
    <name evidence="2" type="ORF">ACIBG2_28160</name>
</gene>
<sequence length="517" mass="56049">MDQIQEDHHQEPGPKVRDPMAVALANASLLGVGYVLMGRRRLAVGTGLVTIVLLLVLTLAAPYVWFQVVVLLWWAAVTAHGWYLAAGRTFTPVAESGSVGRQRLVALGVVVPVLVAVGVLRLDAARIERDAAAAHRAGRCAQALPVLRGLWFGHRVADAPLAARADDSVEACELLVKAERQAVSDRLPATETLRTYGDHPGALWPGVRVRRADLFLAQAAQELGTSLTGDVRALETGFGRLPKVLREFPDQEAKVHAVLDGFLGSLPVGDACDTKALTDWLGRQEGEGGVQKRVTEAVARVAPAAIVGCGDAFATGKDWTHARDQYTQLLKQYPKHPLAAAAKKGAERATLAIELAYVRTILKGPSPVYCDRPAAYHGAPPYRGAGPHRTMLFGNDGHRKKLPRSWLAKDPANAVLVICAGEMTYGNAVTSCYYEPDRGPRRLYKVTFRMRKIPMRVYELRTGKPVDTTSLQISGTFCPARIHYETDDANDNAPPAKMYVKSSKADVRAAYGLVIKP</sequence>
<dbReference type="Proteomes" id="UP001612741">
    <property type="component" value="Unassembled WGS sequence"/>
</dbReference>
<organism evidence="2 3">
    <name type="scientific">Nonomuraea typhae</name>
    <dbReference type="NCBI Taxonomy" id="2603600"/>
    <lineage>
        <taxon>Bacteria</taxon>
        <taxon>Bacillati</taxon>
        <taxon>Actinomycetota</taxon>
        <taxon>Actinomycetes</taxon>
        <taxon>Streptosporangiales</taxon>
        <taxon>Streptosporangiaceae</taxon>
        <taxon>Nonomuraea</taxon>
    </lineage>
</organism>